<dbReference type="Proteomes" id="UP000594638">
    <property type="component" value="Unassembled WGS sequence"/>
</dbReference>
<keyword evidence="4 9" id="KW-0964">Secreted</keyword>
<dbReference type="Gramene" id="OE9A094729T1">
    <property type="protein sequence ID" value="OE9A094729C1"/>
    <property type="gene ID" value="OE9A094729"/>
</dbReference>
<dbReference type="InterPro" id="IPR006045">
    <property type="entry name" value="Cupin_1"/>
</dbReference>
<gene>
    <name evidence="11" type="ORF">OLEA9_A094729</name>
</gene>
<dbReference type="CDD" id="cd02241">
    <property type="entry name" value="cupin_OxOx"/>
    <property type="match status" value="1"/>
</dbReference>
<evidence type="ECO:0000256" key="3">
    <source>
        <dbReference type="ARBA" id="ARBA00022523"/>
    </source>
</evidence>
<feature type="binding site" evidence="7">
    <location>
        <position position="50"/>
    </location>
    <ligand>
        <name>oxalate</name>
        <dbReference type="ChEBI" id="CHEBI:30623"/>
    </ligand>
</feature>
<dbReference type="OrthoDB" id="1921208at2759"/>
<feature type="binding site" evidence="8">
    <location>
        <position position="50"/>
    </location>
    <ligand>
        <name>Mn(2+)</name>
        <dbReference type="ChEBI" id="CHEBI:29035"/>
    </ligand>
</feature>
<feature type="domain" description="Cupin type-1" evidence="10">
    <location>
        <begin position="21"/>
        <end position="150"/>
    </location>
</feature>
<dbReference type="PRINTS" id="PR00325">
    <property type="entry name" value="GERMIN"/>
</dbReference>
<dbReference type="Pfam" id="PF00190">
    <property type="entry name" value="Cupin_1"/>
    <property type="match status" value="1"/>
</dbReference>
<evidence type="ECO:0000256" key="6">
    <source>
        <dbReference type="ARBA" id="ARBA00023211"/>
    </source>
</evidence>
<comment type="caution">
    <text evidence="11">The sequence shown here is derived from an EMBL/GenBank/DDBJ whole genome shotgun (WGS) entry which is preliminary data.</text>
</comment>
<dbReference type="PANTHER" id="PTHR31238">
    <property type="entry name" value="GERMIN-LIKE PROTEIN SUBFAMILY 3 MEMBER 3"/>
    <property type="match status" value="1"/>
</dbReference>
<feature type="binding site" evidence="8">
    <location>
        <position position="96"/>
    </location>
    <ligand>
        <name>Mn(2+)</name>
        <dbReference type="ChEBI" id="CHEBI:29035"/>
    </ligand>
</feature>
<evidence type="ECO:0000256" key="4">
    <source>
        <dbReference type="ARBA" id="ARBA00022525"/>
    </source>
</evidence>
<dbReference type="EMBL" id="CACTIH010009515">
    <property type="protein sequence ID" value="CAA3032018.1"/>
    <property type="molecule type" value="Genomic_DNA"/>
</dbReference>
<evidence type="ECO:0000256" key="2">
    <source>
        <dbReference type="ARBA" id="ARBA00007456"/>
    </source>
</evidence>
<dbReference type="GO" id="GO:0048046">
    <property type="term" value="C:apoplast"/>
    <property type="evidence" value="ECO:0007669"/>
    <property type="project" value="UniProtKB-SubCell"/>
</dbReference>
<evidence type="ECO:0000313" key="12">
    <source>
        <dbReference type="Proteomes" id="UP000594638"/>
    </source>
</evidence>
<dbReference type="SUPFAM" id="SSF51182">
    <property type="entry name" value="RmlC-like cupins"/>
    <property type="match status" value="1"/>
</dbReference>
<keyword evidence="5 7" id="KW-0479">Metal-binding</keyword>
<dbReference type="GO" id="GO:0030145">
    <property type="term" value="F:manganese ion binding"/>
    <property type="evidence" value="ECO:0007669"/>
    <property type="project" value="UniProtKB-UniRule"/>
</dbReference>
<evidence type="ECO:0000259" key="10">
    <source>
        <dbReference type="SMART" id="SM00835"/>
    </source>
</evidence>
<feature type="binding site" evidence="7">
    <location>
        <position position="45"/>
    </location>
    <ligand>
        <name>oxalate</name>
        <dbReference type="ChEBI" id="CHEBI:30623"/>
    </ligand>
</feature>
<feature type="binding site" evidence="8">
    <location>
        <position position="55"/>
    </location>
    <ligand>
        <name>Mn(2+)</name>
        <dbReference type="ChEBI" id="CHEBI:29035"/>
    </ligand>
</feature>
<evidence type="ECO:0000256" key="1">
    <source>
        <dbReference type="ARBA" id="ARBA00004271"/>
    </source>
</evidence>
<feature type="binding site" evidence="7">
    <location>
        <position position="55"/>
    </location>
    <ligand>
        <name>oxalate</name>
        <dbReference type="ChEBI" id="CHEBI:30623"/>
    </ligand>
</feature>
<comment type="similarity">
    <text evidence="2 9">Belongs to the germin family.</text>
</comment>
<dbReference type="SMART" id="SM00835">
    <property type="entry name" value="Cupin_1"/>
    <property type="match status" value="1"/>
</dbReference>
<sequence length="156" mass="16685">MASPFLLLGLLIATCSVSIASDLSSTQDFCVAYSDGPDYAPSGINPPYTHPRATEILTVIEGRLEVGFVTSNSENKLFTEGLKEGDVFVFPEGLVHFQRNNGDSNAVAIAAFSSQNPSVITVGNALFGSNPAIPNDLLEKSFQVDNKTIDLIRAKF</sequence>
<name>A0A8S0VNJ1_OLEEU</name>
<organism evidence="11 12">
    <name type="scientific">Olea europaea subsp. europaea</name>
    <dbReference type="NCBI Taxonomy" id="158383"/>
    <lineage>
        <taxon>Eukaryota</taxon>
        <taxon>Viridiplantae</taxon>
        <taxon>Streptophyta</taxon>
        <taxon>Embryophyta</taxon>
        <taxon>Tracheophyta</taxon>
        <taxon>Spermatophyta</taxon>
        <taxon>Magnoliopsida</taxon>
        <taxon>eudicotyledons</taxon>
        <taxon>Gunneridae</taxon>
        <taxon>Pentapetalae</taxon>
        <taxon>asterids</taxon>
        <taxon>lamiids</taxon>
        <taxon>Lamiales</taxon>
        <taxon>Oleaceae</taxon>
        <taxon>Oleeae</taxon>
        <taxon>Olea</taxon>
    </lineage>
</organism>
<evidence type="ECO:0000313" key="11">
    <source>
        <dbReference type="EMBL" id="CAA3032018.1"/>
    </source>
</evidence>
<keyword evidence="3 9" id="KW-0052">Apoplast</keyword>
<keyword evidence="6 7" id="KW-0464">Manganese</keyword>
<keyword evidence="12" id="KW-1185">Reference proteome</keyword>
<proteinExistence type="inferred from homology"/>
<accession>A0A8S0VNJ1</accession>
<evidence type="ECO:0000256" key="8">
    <source>
        <dbReference type="PIRSR" id="PIRSR601929-2"/>
    </source>
</evidence>
<dbReference type="AlphaFoldDB" id="A0A8S0VNJ1"/>
<comment type="subcellular location">
    <subcellularLocation>
        <location evidence="1 9">Secreted</location>
        <location evidence="1 9">Extracellular space</location>
        <location evidence="1 9">Apoplast</location>
    </subcellularLocation>
</comment>
<feature type="chain" id="PRO_5035964464" description="Germin-like protein" evidence="9">
    <location>
        <begin position="21"/>
        <end position="156"/>
    </location>
</feature>
<feature type="signal peptide" evidence="9">
    <location>
        <begin position="1"/>
        <end position="20"/>
    </location>
</feature>
<protein>
    <recommendedName>
        <fullName evidence="9">Germin-like protein</fullName>
    </recommendedName>
</protein>
<dbReference type="InterPro" id="IPR001929">
    <property type="entry name" value="Germin"/>
</dbReference>
<dbReference type="InterPro" id="IPR011051">
    <property type="entry name" value="RmlC_Cupin_sf"/>
</dbReference>
<keyword evidence="9" id="KW-0732">Signal</keyword>
<dbReference type="FunFam" id="2.60.120.10:FF:000333">
    <property type="entry name" value="Germin-like protein subfamily 3 member 1"/>
    <property type="match status" value="1"/>
</dbReference>
<dbReference type="InterPro" id="IPR014710">
    <property type="entry name" value="RmlC-like_jellyroll"/>
</dbReference>
<reference evidence="11 12" key="1">
    <citation type="submission" date="2019-12" db="EMBL/GenBank/DDBJ databases">
        <authorList>
            <person name="Alioto T."/>
            <person name="Alioto T."/>
            <person name="Gomez Garrido J."/>
        </authorList>
    </citation>
    <scope>NUCLEOTIDE SEQUENCE [LARGE SCALE GENOMIC DNA]</scope>
</reference>
<evidence type="ECO:0000256" key="5">
    <source>
        <dbReference type="ARBA" id="ARBA00022723"/>
    </source>
</evidence>
<evidence type="ECO:0000256" key="9">
    <source>
        <dbReference type="RuleBase" id="RU366015"/>
    </source>
</evidence>
<dbReference type="Gene3D" id="2.60.120.10">
    <property type="entry name" value="Jelly Rolls"/>
    <property type="match status" value="1"/>
</dbReference>
<evidence type="ECO:0000256" key="7">
    <source>
        <dbReference type="PIRSR" id="PIRSR601929-1"/>
    </source>
</evidence>